<evidence type="ECO:0000259" key="4">
    <source>
        <dbReference type="PROSITE" id="PS51272"/>
    </source>
</evidence>
<evidence type="ECO:0000313" key="5">
    <source>
        <dbReference type="EMBL" id="MET3683056.1"/>
    </source>
</evidence>
<keyword evidence="6" id="KW-1185">Reference proteome</keyword>
<evidence type="ECO:0000256" key="3">
    <source>
        <dbReference type="SAM" id="SignalP"/>
    </source>
</evidence>
<reference evidence="5 6" key="1">
    <citation type="submission" date="2024-06" db="EMBL/GenBank/DDBJ databases">
        <title>Genomic Encyclopedia of Type Strains, Phase IV (KMG-IV): sequencing the most valuable type-strain genomes for metagenomic binning, comparative biology and taxonomic classification.</title>
        <authorList>
            <person name="Goeker M."/>
        </authorList>
    </citation>
    <scope>NUCLEOTIDE SEQUENCE [LARGE SCALE GENOMIC DNA]</scope>
    <source>
        <strain evidence="5 6">DSM 23520</strain>
    </source>
</reference>
<dbReference type="PANTHER" id="PTHR43308:SF5">
    <property type="entry name" value="S-LAYER PROTEIN _ PEPTIDOGLYCAN ENDO-BETA-N-ACETYLGLUCOSAMINIDASE"/>
    <property type="match status" value="1"/>
</dbReference>
<feature type="domain" description="SLH" evidence="4">
    <location>
        <begin position="169"/>
        <end position="232"/>
    </location>
</feature>
<feature type="coiled-coil region" evidence="2">
    <location>
        <begin position="576"/>
        <end position="614"/>
    </location>
</feature>
<name>A0ABV2KU05_9BACI</name>
<dbReference type="Pfam" id="PF00395">
    <property type="entry name" value="SLH"/>
    <property type="match status" value="2"/>
</dbReference>
<comment type="caution">
    <text evidence="5">The sequence shown here is derived from an EMBL/GenBank/DDBJ whole genome shotgun (WGS) entry which is preliminary data.</text>
</comment>
<feature type="domain" description="SLH" evidence="4">
    <location>
        <begin position="104"/>
        <end position="166"/>
    </location>
</feature>
<dbReference type="Pfam" id="PF14039">
    <property type="entry name" value="YusW"/>
    <property type="match status" value="3"/>
</dbReference>
<evidence type="ECO:0000256" key="1">
    <source>
        <dbReference type="ARBA" id="ARBA00022729"/>
    </source>
</evidence>
<keyword evidence="2" id="KW-0175">Coiled coil</keyword>
<feature type="signal peptide" evidence="3">
    <location>
        <begin position="1"/>
        <end position="25"/>
    </location>
</feature>
<dbReference type="InterPro" id="IPR025623">
    <property type="entry name" value="YusW"/>
</dbReference>
<protein>
    <recommendedName>
        <fullName evidence="4">SLH domain-containing protein</fullName>
    </recommendedName>
</protein>
<feature type="chain" id="PRO_5045060054" description="SLH domain-containing protein" evidence="3">
    <location>
        <begin position="26"/>
        <end position="646"/>
    </location>
</feature>
<accession>A0ABV2KU05</accession>
<dbReference type="Proteomes" id="UP001549167">
    <property type="component" value="Unassembled WGS sequence"/>
</dbReference>
<gene>
    <name evidence="5" type="ORF">ABID56_001146</name>
</gene>
<sequence length="646" mass="72406">MKKMKVSGLLLIVALLMSFAVQVQADEHNRGFDREEVPIKFSDADEAAWAKEYIGKMQSKNVIKGTGKGTFEPNDDVSRAAAIVMAVRLLDLEDEAEAKPDDVSLHFQDEEQIPSWARGHVAVALENDLFNTTDQSFNPYEPAKRIWIAELLVKSLGLEDDALDQMNDIPEFTDVDKIPAGAIGYVNVAADEDLTTGYEDGTFKPNKNVSRAEMTAFLERTNSDLLDQSGARTLQGTVTDVSFDEEMGSISLNVNGESFTFDLTSELEVQFEDRLIKADQLRADDKVTLVVQDESVVEARLLNEKTSDSNESSGLIELEVEYERDDTEYELEYDNKKGESEAELEDEFNGVEAEGEEAFAIVEALGLTQDMSRDAILERVMNELDVQDDDFDELKIEAKFANGHKVEVKREPNVDIPDDVTGDLADIESFDLDVELFDGEDQSYDYELDDGDIEEDVKRDGEEVEGNEALQAVSTLVNDVSLTEEMSDEEVREAILATLSIDSENVSELELEVEYLDGYKVKVEFEQEADQPEESRDGQIAEFKLDAELNNDKAYEYSMEQDDGDIEYEYSDETDSDETELEGAEAQEKVNQLLDQLQLSAEMTQDQLKKAALTALSIDEEDVEELEISVSFVNGESIEVEIEEED</sequence>
<dbReference type="InterPro" id="IPR051465">
    <property type="entry name" value="Cell_Envelope_Struct_Comp"/>
</dbReference>
<keyword evidence="1 3" id="KW-0732">Signal</keyword>
<proteinExistence type="predicted"/>
<dbReference type="PROSITE" id="PS51272">
    <property type="entry name" value="SLH"/>
    <property type="match status" value="3"/>
</dbReference>
<dbReference type="EMBL" id="JBEPMX010000004">
    <property type="protein sequence ID" value="MET3683056.1"/>
    <property type="molecule type" value="Genomic_DNA"/>
</dbReference>
<dbReference type="PANTHER" id="PTHR43308">
    <property type="entry name" value="OUTER MEMBRANE PROTEIN ALPHA-RELATED"/>
    <property type="match status" value="1"/>
</dbReference>
<organism evidence="5 6">
    <name type="scientific">Alkalibacillus flavidus</name>
    <dbReference type="NCBI Taxonomy" id="546021"/>
    <lineage>
        <taxon>Bacteria</taxon>
        <taxon>Bacillati</taxon>
        <taxon>Bacillota</taxon>
        <taxon>Bacilli</taxon>
        <taxon>Bacillales</taxon>
        <taxon>Bacillaceae</taxon>
        <taxon>Alkalibacillus</taxon>
    </lineage>
</organism>
<evidence type="ECO:0000313" key="6">
    <source>
        <dbReference type="Proteomes" id="UP001549167"/>
    </source>
</evidence>
<feature type="domain" description="SLH" evidence="4">
    <location>
        <begin position="37"/>
        <end position="100"/>
    </location>
</feature>
<evidence type="ECO:0000256" key="2">
    <source>
        <dbReference type="SAM" id="Coils"/>
    </source>
</evidence>
<dbReference type="InterPro" id="IPR001119">
    <property type="entry name" value="SLH_dom"/>
</dbReference>